<dbReference type="EMBL" id="BMQQ01000013">
    <property type="protein sequence ID" value="GGT39203.1"/>
    <property type="molecule type" value="Genomic_DNA"/>
</dbReference>
<comment type="caution">
    <text evidence="1">The sequence shown here is derived from an EMBL/GenBank/DDBJ whole genome shotgun (WGS) entry which is preliminary data.</text>
</comment>
<proteinExistence type="predicted"/>
<sequence length="374" mass="42676">MSSPSKNEKDGGYHAIKGFAYQFDASLLRIFDNPSTMVELEGKQDLSVNNYHIQVKHRSGKFSISAIASPIQQMFRQFQRDSSAQYILHCHFSDQEPGIERELTQQELDRALSDFPEDFDQSTCSKFLSAFKISFHENYQEQFGQVVRLIRERLNARDDVEATYYHAILHGYLKDAILTNPIGSRGVAFRKLRAAVSSARTAIFESAYAEQCGYERYLRAVRKRYTLRNVNLAAERVFCFECDAAMDLDILAEVALTLREKYCARPGDPPPYLTFRGEFDMLEIKKSFWDAGARFNDGTGYHGGIFRMDELVSPPASDLTIKIVDGANLASLMEAVRIKEFHDFYVSEIFDTPHKAANASHVFVRSFEDLLQVL</sequence>
<dbReference type="AlphaFoldDB" id="A0A918H628"/>
<dbReference type="RefSeq" id="WP_189202556.1">
    <property type="nucleotide sequence ID" value="NZ_BMQQ01000013.1"/>
</dbReference>
<protein>
    <submittedName>
        <fullName evidence="1">Uncharacterized protein</fullName>
    </submittedName>
</protein>
<evidence type="ECO:0000313" key="1">
    <source>
        <dbReference type="EMBL" id="GGT39203.1"/>
    </source>
</evidence>
<name>A0A918H628_9ACTN</name>
<organism evidence="1 2">
    <name type="scientific">Streptomyces purpureus</name>
    <dbReference type="NCBI Taxonomy" id="1951"/>
    <lineage>
        <taxon>Bacteria</taxon>
        <taxon>Bacillati</taxon>
        <taxon>Actinomycetota</taxon>
        <taxon>Actinomycetes</taxon>
        <taxon>Kitasatosporales</taxon>
        <taxon>Streptomycetaceae</taxon>
        <taxon>Streptomyces</taxon>
    </lineage>
</organism>
<dbReference type="Proteomes" id="UP000619486">
    <property type="component" value="Unassembled WGS sequence"/>
</dbReference>
<reference evidence="1" key="1">
    <citation type="journal article" date="2014" name="Int. J. Syst. Evol. Microbiol.">
        <title>Complete genome sequence of Corynebacterium casei LMG S-19264T (=DSM 44701T), isolated from a smear-ripened cheese.</title>
        <authorList>
            <consortium name="US DOE Joint Genome Institute (JGI-PGF)"/>
            <person name="Walter F."/>
            <person name="Albersmeier A."/>
            <person name="Kalinowski J."/>
            <person name="Ruckert C."/>
        </authorList>
    </citation>
    <scope>NUCLEOTIDE SEQUENCE</scope>
    <source>
        <strain evidence="1">JCM 3172</strain>
    </source>
</reference>
<reference evidence="1" key="2">
    <citation type="submission" date="2020-09" db="EMBL/GenBank/DDBJ databases">
        <authorList>
            <person name="Sun Q."/>
            <person name="Ohkuma M."/>
        </authorList>
    </citation>
    <scope>NUCLEOTIDE SEQUENCE</scope>
    <source>
        <strain evidence="1">JCM 3172</strain>
    </source>
</reference>
<keyword evidence="2" id="KW-1185">Reference proteome</keyword>
<evidence type="ECO:0000313" key="2">
    <source>
        <dbReference type="Proteomes" id="UP000619486"/>
    </source>
</evidence>
<accession>A0A918H628</accession>
<gene>
    <name evidence="1" type="ORF">GCM10014713_36070</name>
</gene>